<sequence length="174" mass="19788">MTDSRPQELPAIIDIEASGFGAGSYPIEVGYYLPGGEMYCALIRPETDWTHWDAGAEKIHGVSREILLRHGQPAAEVALHLNRKFRGQTVYSDAWGADYAWLARLYDAVELVPSFRLKDLREILGDCEMASWHATRAAVELRLQLRRHRASGDARTLFETFAETRKRCRPDWNA</sequence>
<reference evidence="1 2" key="1">
    <citation type="submission" date="2018-10" db="EMBL/GenBank/DDBJ databases">
        <title>Genomic Encyclopedia of Type Strains, Phase IV (KMG-IV): sequencing the most valuable type-strain genomes for metagenomic binning, comparative biology and taxonomic classification.</title>
        <authorList>
            <person name="Goeker M."/>
        </authorList>
    </citation>
    <scope>NUCLEOTIDE SEQUENCE [LARGE SCALE GENOMIC DNA]</scope>
    <source>
        <strain evidence="1 2">DSM 23841</strain>
    </source>
</reference>
<protein>
    <recommendedName>
        <fullName evidence="3">Exonuclease</fullName>
    </recommendedName>
</protein>
<dbReference type="RefSeq" id="WP_121458763.1">
    <property type="nucleotide sequence ID" value="NZ_RBXP01000016.1"/>
</dbReference>
<proteinExistence type="predicted"/>
<dbReference type="GO" id="GO:0003676">
    <property type="term" value="F:nucleic acid binding"/>
    <property type="evidence" value="ECO:0007669"/>
    <property type="project" value="InterPro"/>
</dbReference>
<dbReference type="AlphaFoldDB" id="A0A495VPB5"/>
<evidence type="ECO:0000313" key="1">
    <source>
        <dbReference type="EMBL" id="RKT51241.1"/>
    </source>
</evidence>
<dbReference type="Gene3D" id="3.30.420.10">
    <property type="entry name" value="Ribonuclease H-like superfamily/Ribonuclease H"/>
    <property type="match status" value="1"/>
</dbReference>
<gene>
    <name evidence="1" type="ORF">DFR40_2454</name>
</gene>
<keyword evidence="2" id="KW-1185">Reference proteome</keyword>
<dbReference type="Proteomes" id="UP000270626">
    <property type="component" value="Unassembled WGS sequence"/>
</dbReference>
<dbReference type="EMBL" id="RBXP01000016">
    <property type="protein sequence ID" value="RKT51241.1"/>
    <property type="molecule type" value="Genomic_DNA"/>
</dbReference>
<comment type="caution">
    <text evidence="1">The sequence shown here is derived from an EMBL/GenBank/DDBJ whole genome shotgun (WGS) entry which is preliminary data.</text>
</comment>
<dbReference type="InterPro" id="IPR036397">
    <property type="entry name" value="RNaseH_sf"/>
</dbReference>
<dbReference type="OrthoDB" id="5705783at2"/>
<dbReference type="SUPFAM" id="SSF53098">
    <property type="entry name" value="Ribonuclease H-like"/>
    <property type="match status" value="1"/>
</dbReference>
<organism evidence="1 2">
    <name type="scientific">Azonexus fungiphilus</name>
    <dbReference type="NCBI Taxonomy" id="146940"/>
    <lineage>
        <taxon>Bacteria</taxon>
        <taxon>Pseudomonadati</taxon>
        <taxon>Pseudomonadota</taxon>
        <taxon>Betaproteobacteria</taxon>
        <taxon>Rhodocyclales</taxon>
        <taxon>Azonexaceae</taxon>
        <taxon>Azonexus</taxon>
    </lineage>
</organism>
<dbReference type="InterPro" id="IPR012337">
    <property type="entry name" value="RNaseH-like_sf"/>
</dbReference>
<name>A0A495VPB5_9RHOO</name>
<evidence type="ECO:0008006" key="3">
    <source>
        <dbReference type="Google" id="ProtNLM"/>
    </source>
</evidence>
<accession>A0A495VPB5</accession>
<evidence type="ECO:0000313" key="2">
    <source>
        <dbReference type="Proteomes" id="UP000270626"/>
    </source>
</evidence>